<protein>
    <submittedName>
        <fullName evidence="1">Uncharacterized protein</fullName>
    </submittedName>
</protein>
<evidence type="ECO:0000313" key="2">
    <source>
        <dbReference type="Proteomes" id="UP000505242"/>
    </source>
</evidence>
<dbReference type="EMBL" id="KT997847">
    <property type="protein sequence ID" value="ANS05513.1"/>
    <property type="molecule type" value="Genomic_DNA"/>
</dbReference>
<evidence type="ECO:0000313" key="1">
    <source>
        <dbReference type="EMBL" id="ANS05513.1"/>
    </source>
</evidence>
<organism evidence="1 2">
    <name type="scientific">uncultured phage_Deep1-GF2-KM23-C739</name>
    <dbReference type="NCBI Taxonomy" id="2740798"/>
    <lineage>
        <taxon>Viruses</taxon>
        <taxon>Duplodnaviria</taxon>
        <taxon>Heunggongvirae</taxon>
        <taxon>Uroviricota</taxon>
        <taxon>Caudoviricetes</taxon>
        <taxon>Autographivirales</taxon>
        <taxon>Chosvirus</taxon>
        <taxon>Chosvirus KM23C739</taxon>
    </lineage>
</organism>
<dbReference type="Pfam" id="PF24072">
    <property type="entry name" value="T7_gp14"/>
    <property type="match status" value="1"/>
</dbReference>
<dbReference type="Proteomes" id="UP000505242">
    <property type="component" value="Genome"/>
</dbReference>
<accession>A0A1B1IW02</accession>
<dbReference type="KEGG" id="vg:55002050"/>
<dbReference type="GeneID" id="55002050"/>
<name>A0A1B1IW02_9CAUD</name>
<dbReference type="RefSeq" id="YP_009811027.1">
    <property type="nucleotide sequence ID" value="NC_048050.1"/>
</dbReference>
<dbReference type="InterPro" id="IPR038996">
    <property type="entry name" value="Gp14"/>
</dbReference>
<sequence>MCNPTLAISALSAGLQYQQAITQQKYAEMQAKRQNEIALANLEYRRKASSLKLRQSTEKNLAKLREAEELIRRKKATVIAGKTFTGNTYNTLLANYYRSEGKYRNTVLGNIQKNKFQFDQTQTALTTQYDAQAAYTIAPDYLYTAGASSLAFAKDYYDYKAKKNANNVNRDYYSYAQTDTSDYG</sequence>
<reference evidence="1 2" key="1">
    <citation type="submission" date="2015-11" db="EMBL/GenBank/DDBJ databases">
        <title>Genomes of Abundant and Widespread Viruses from the Deep Ocean.</title>
        <authorList>
            <person name="Mizuno C.M."/>
            <person name="Ghai R."/>
            <person name="Saghai A."/>
            <person name="Lopez-Garcia P."/>
            <person name="Rodriguez-Valera F."/>
        </authorList>
    </citation>
    <scope>NUCLEOTIDE SEQUENCE [LARGE SCALE GENOMIC DNA]</scope>
</reference>
<proteinExistence type="predicted"/>
<keyword evidence="2" id="KW-1185">Reference proteome</keyword>